<evidence type="ECO:0000313" key="1">
    <source>
        <dbReference type="EMBL" id="MDK2564323.1"/>
    </source>
</evidence>
<name>A0ABT7EE06_9FIRM</name>
<keyword evidence="2" id="KW-1185">Reference proteome</keyword>
<reference evidence="1 2" key="1">
    <citation type="submission" date="2023-05" db="EMBL/GenBank/DDBJ databases">
        <title>Rombocin, a short stable natural nisin variant, displays selective antimicrobial activity against Listeria monocytogenes and employs dual mode of action to kill target bacterial strains.</title>
        <authorList>
            <person name="Wambui J."/>
            <person name="Stephan R."/>
            <person name="Kuipers O.P."/>
        </authorList>
    </citation>
    <scope>NUCLEOTIDE SEQUENCE [LARGE SCALE GENOMIC DNA]</scope>
    <source>
        <strain evidence="1 2">RC002</strain>
    </source>
</reference>
<evidence type="ECO:0000313" key="2">
    <source>
        <dbReference type="Proteomes" id="UP001301012"/>
    </source>
</evidence>
<dbReference type="EMBL" id="JASKYM010000007">
    <property type="protein sequence ID" value="MDK2564323.1"/>
    <property type="molecule type" value="Genomic_DNA"/>
</dbReference>
<proteinExistence type="predicted"/>
<protein>
    <submittedName>
        <fullName evidence="1">Uncharacterized protein</fullName>
    </submittedName>
</protein>
<sequence length="87" mass="10225">MKMYLRKKGYKKGSTNNIPNVIAFTMIKNFLSDKSYEDMRKDYFINNLNSKQVNKAMKDVKDLFKDYKGLDVVTMENPEGNITKFIL</sequence>
<gene>
    <name evidence="1" type="ORF">QOZ84_12245</name>
</gene>
<accession>A0ABT7EE06</accession>
<organism evidence="1 2">
    <name type="scientific">Romboutsia sedimentorum</name>
    <dbReference type="NCBI Taxonomy" id="1368474"/>
    <lineage>
        <taxon>Bacteria</taxon>
        <taxon>Bacillati</taxon>
        <taxon>Bacillota</taxon>
        <taxon>Clostridia</taxon>
        <taxon>Peptostreptococcales</taxon>
        <taxon>Peptostreptococcaceae</taxon>
        <taxon>Romboutsia</taxon>
    </lineage>
</organism>
<comment type="caution">
    <text evidence="1">The sequence shown here is derived from an EMBL/GenBank/DDBJ whole genome shotgun (WGS) entry which is preliminary data.</text>
</comment>
<dbReference type="RefSeq" id="WP_284133250.1">
    <property type="nucleotide sequence ID" value="NZ_JASKYM010000007.1"/>
</dbReference>
<dbReference type="Proteomes" id="UP001301012">
    <property type="component" value="Unassembled WGS sequence"/>
</dbReference>